<name>A0A109DFX8_9LACO</name>
<dbReference type="CDD" id="cd01392">
    <property type="entry name" value="HTH_LacI"/>
    <property type="match status" value="1"/>
</dbReference>
<gene>
    <name evidence="6" type="ORF">AEL95_01355</name>
</gene>
<protein>
    <submittedName>
        <fullName evidence="6">LacI family transcriptional regulator</fullName>
    </submittedName>
</protein>
<evidence type="ECO:0000256" key="1">
    <source>
        <dbReference type="ARBA" id="ARBA00022491"/>
    </source>
</evidence>
<proteinExistence type="predicted"/>
<dbReference type="Pfam" id="PF00356">
    <property type="entry name" value="LacI"/>
    <property type="match status" value="1"/>
</dbReference>
<dbReference type="RefSeq" id="WP_013086735.1">
    <property type="nucleotide sequence ID" value="NZ_AP025162.1"/>
</dbReference>
<dbReference type="SMART" id="SM00354">
    <property type="entry name" value="HTH_LACI"/>
    <property type="match status" value="1"/>
</dbReference>
<dbReference type="GO" id="GO:0003700">
    <property type="term" value="F:DNA-binding transcription factor activity"/>
    <property type="evidence" value="ECO:0007669"/>
    <property type="project" value="TreeGrafter"/>
</dbReference>
<dbReference type="SUPFAM" id="SSF47413">
    <property type="entry name" value="lambda repressor-like DNA-binding domains"/>
    <property type="match status" value="1"/>
</dbReference>
<dbReference type="SUPFAM" id="SSF53822">
    <property type="entry name" value="Periplasmic binding protein-like I"/>
    <property type="match status" value="1"/>
</dbReference>
<dbReference type="InterPro" id="IPR028082">
    <property type="entry name" value="Peripla_BP_I"/>
</dbReference>
<dbReference type="PRINTS" id="PR00036">
    <property type="entry name" value="HTHLACI"/>
</dbReference>
<dbReference type="AlphaFoldDB" id="A0A109DFX8"/>
<dbReference type="PANTHER" id="PTHR30146">
    <property type="entry name" value="LACI-RELATED TRANSCRIPTIONAL REPRESSOR"/>
    <property type="match status" value="1"/>
</dbReference>
<sequence>MPTIRDIARLAGVSVATVSRIINHSGKVRPETEKKVKQIIQETHYQPNQVARTLYQKRSKMIGIVVPNLNNTFYAQVIDGIQSVLQKNNYSALISFSTSSDGSKYLEAIDNFKNNNVDGIITSAFTPPANWNPTTPLVMYDSADIQDKIVRISSDNSKGGQESVKLIAKNVKKVLVQHWPLSLPTIRERVEAILKELNRQNIAYVLEEVSESDPYLAAQQALNKRNTFDAIITVNDPYAAEIIKEAKRRGVNIPKDFQLVGYDNNILCEYTDPTLSTIDQQPHLIGQTAATRLFKMMAGDTSTNNDIINVIPIKRNSTY</sequence>
<evidence type="ECO:0000313" key="7">
    <source>
        <dbReference type="Proteomes" id="UP000067598"/>
    </source>
</evidence>
<dbReference type="Gene3D" id="3.40.50.2300">
    <property type="match status" value="2"/>
</dbReference>
<evidence type="ECO:0000256" key="3">
    <source>
        <dbReference type="ARBA" id="ARBA00023125"/>
    </source>
</evidence>
<dbReference type="InterPro" id="IPR010982">
    <property type="entry name" value="Lambda_DNA-bd_dom_sf"/>
</dbReference>
<evidence type="ECO:0000259" key="5">
    <source>
        <dbReference type="PROSITE" id="PS50932"/>
    </source>
</evidence>
<dbReference type="GO" id="GO:0000976">
    <property type="term" value="F:transcription cis-regulatory region binding"/>
    <property type="evidence" value="ECO:0007669"/>
    <property type="project" value="TreeGrafter"/>
</dbReference>
<dbReference type="InterPro" id="IPR000843">
    <property type="entry name" value="HTH_LacI"/>
</dbReference>
<organism evidence="6 7">
    <name type="scientific">Lactobacillus crispatus</name>
    <dbReference type="NCBI Taxonomy" id="47770"/>
    <lineage>
        <taxon>Bacteria</taxon>
        <taxon>Bacillati</taxon>
        <taxon>Bacillota</taxon>
        <taxon>Bacilli</taxon>
        <taxon>Lactobacillales</taxon>
        <taxon>Lactobacillaceae</taxon>
        <taxon>Lactobacillus</taxon>
    </lineage>
</organism>
<dbReference type="PATRIC" id="fig|47770.28.peg.1705"/>
<dbReference type="PROSITE" id="PS00356">
    <property type="entry name" value="HTH_LACI_1"/>
    <property type="match status" value="1"/>
</dbReference>
<dbReference type="Proteomes" id="UP000067598">
    <property type="component" value="Unassembled WGS sequence"/>
</dbReference>
<keyword evidence="4" id="KW-0804">Transcription</keyword>
<keyword evidence="3" id="KW-0238">DNA-binding</keyword>
<dbReference type="Gene3D" id="1.10.260.40">
    <property type="entry name" value="lambda repressor-like DNA-binding domains"/>
    <property type="match status" value="1"/>
</dbReference>
<dbReference type="PROSITE" id="PS50932">
    <property type="entry name" value="HTH_LACI_2"/>
    <property type="match status" value="1"/>
</dbReference>
<feature type="domain" description="HTH lacI-type" evidence="5">
    <location>
        <begin position="2"/>
        <end position="56"/>
    </location>
</feature>
<evidence type="ECO:0000256" key="4">
    <source>
        <dbReference type="ARBA" id="ARBA00023163"/>
    </source>
</evidence>
<dbReference type="PANTHER" id="PTHR30146:SF95">
    <property type="entry name" value="RIBOSE OPERON REPRESSOR"/>
    <property type="match status" value="1"/>
</dbReference>
<dbReference type="InterPro" id="IPR046335">
    <property type="entry name" value="LacI/GalR-like_sensor"/>
</dbReference>
<dbReference type="EMBL" id="LJGP01000006">
    <property type="protein sequence ID" value="KWU04747.1"/>
    <property type="molecule type" value="Genomic_DNA"/>
</dbReference>
<reference evidence="6 7" key="1">
    <citation type="journal article" date="2016" name="Microbiology (Mosc.)">
        <title>Comparison of Lactobacillus crispatus isolates from Lactobacillus-dominated vaginal microbiomes with isolates from microbiomes containing bacterial vaginosis-associated bacteria.</title>
        <authorList>
            <person name="Abdelmaksoud A.A."/>
            <person name="Koparde V.N."/>
            <person name="Sheth N.U."/>
            <person name="Serrano M.G."/>
            <person name="Glascock A.L."/>
            <person name="Fettweis J.M."/>
            <person name="Strauss Iii J.F."/>
            <person name="Buck G.A."/>
            <person name="Jefferson K.K."/>
        </authorList>
    </citation>
    <scope>NUCLEOTIDE SEQUENCE [LARGE SCALE GENOMIC DNA]</scope>
    <source>
        <strain evidence="6 7">VMC3</strain>
    </source>
</reference>
<dbReference type="Pfam" id="PF13377">
    <property type="entry name" value="Peripla_BP_3"/>
    <property type="match status" value="1"/>
</dbReference>
<keyword evidence="1" id="KW-0678">Repressor</keyword>
<evidence type="ECO:0000313" key="6">
    <source>
        <dbReference type="EMBL" id="KWU04747.1"/>
    </source>
</evidence>
<dbReference type="OMA" id="VAADHWQ"/>
<accession>A0A109DFX8</accession>
<keyword evidence="2" id="KW-0805">Transcription regulation</keyword>
<evidence type="ECO:0000256" key="2">
    <source>
        <dbReference type="ARBA" id="ARBA00023015"/>
    </source>
</evidence>
<comment type="caution">
    <text evidence="6">The sequence shown here is derived from an EMBL/GenBank/DDBJ whole genome shotgun (WGS) entry which is preliminary data.</text>
</comment>